<dbReference type="Proteomes" id="UP000677082">
    <property type="component" value="Unassembled WGS sequence"/>
</dbReference>
<dbReference type="InterPro" id="IPR006558">
    <property type="entry name" value="LamG-like"/>
</dbReference>
<keyword evidence="5" id="KW-1185">Reference proteome</keyword>
<keyword evidence="1" id="KW-0732">Signal</keyword>
<dbReference type="Pfam" id="PF13385">
    <property type="entry name" value="Laminin_G_3"/>
    <property type="match status" value="2"/>
</dbReference>
<dbReference type="InterPro" id="IPR042837">
    <property type="entry name" value="PTX3"/>
</dbReference>
<dbReference type="GO" id="GO:0006955">
    <property type="term" value="P:immune response"/>
    <property type="evidence" value="ECO:0007669"/>
    <property type="project" value="InterPro"/>
</dbReference>
<feature type="domain" description="LamG-like jellyroll fold" evidence="3">
    <location>
        <begin position="106"/>
        <end position="254"/>
    </location>
</feature>
<dbReference type="AlphaFoldDB" id="A0A919TG10"/>
<name>A0A919TG10_9ACTN</name>
<evidence type="ECO:0000313" key="5">
    <source>
        <dbReference type="Proteomes" id="UP000677082"/>
    </source>
</evidence>
<evidence type="ECO:0000256" key="1">
    <source>
        <dbReference type="ARBA" id="ARBA00022729"/>
    </source>
</evidence>
<feature type="domain" description="LamG-like jellyroll fold" evidence="3">
    <location>
        <begin position="384"/>
        <end position="539"/>
    </location>
</feature>
<accession>A0A919TG10</accession>
<sequence length="552" mass="57731">MWRRLLPGLSVAGLVVELLAVPFVAEPAAAAARLSVPVARWGLETYPGINESSALADEVAAPAASPLTPAGVSWPSDIRRRGAQTATFDGASSAATTESAVVDTTGSFSVGGWVRLGARPATDITFATQEAADAPGFEIGIRRSGRPAVPHWSFAMKDTSAQSSTTVVAAAPAAITAADAGLWTHVAGSFDAEQMKLRLYVDGVLVSEVDRPATPWETDGKFAVGRGFASGAAADWWNGSIADVRVYDRVLVPEDFTGQSADAPGSGGFDEPGILSPIRVGEWDFEAAVPCFVADLRDTCEAPDTSIFERTLALTLGADVGPGHTASGLALRLDSEYFPDGGASAGGATQEYGRSAIRTGTTAPDADGNEFTIWQDAPVLLTDQSFTVSAWVKPDAVEAGGSPAVLAQAGVHDSATWLRYDSGTGGWEFAVFAADAPTATTHSPKRRHRHARPAAYARATGTAELDEWTHLTGVFDASHHEARLYINGTRVATQAVPFTPMASDGPLLVGRTRQRDKLLNKWSGGIDDLTIYQGPLTDAAVSAMFTAQATTS</sequence>
<dbReference type="RefSeq" id="WP_213009998.1">
    <property type="nucleotide sequence ID" value="NZ_BOQN01000076.1"/>
</dbReference>
<dbReference type="EMBL" id="BOQN01000076">
    <property type="protein sequence ID" value="GIM94216.1"/>
    <property type="molecule type" value="Genomic_DNA"/>
</dbReference>
<dbReference type="InterPro" id="IPR013320">
    <property type="entry name" value="ConA-like_dom_sf"/>
</dbReference>
<keyword evidence="2" id="KW-1015">Disulfide bond</keyword>
<dbReference type="Gene3D" id="2.60.120.200">
    <property type="match status" value="2"/>
</dbReference>
<evidence type="ECO:0000256" key="2">
    <source>
        <dbReference type="ARBA" id="ARBA00023157"/>
    </source>
</evidence>
<evidence type="ECO:0000259" key="3">
    <source>
        <dbReference type="SMART" id="SM00560"/>
    </source>
</evidence>
<dbReference type="SUPFAM" id="SSF49899">
    <property type="entry name" value="Concanavalin A-like lectins/glucanases"/>
    <property type="match status" value="2"/>
</dbReference>
<gene>
    <name evidence="4" type="ORF">Ato02nite_060090</name>
</gene>
<dbReference type="PANTHER" id="PTHR46943:SF1">
    <property type="entry name" value="PENTRAXIN-RELATED PROTEIN PTX3"/>
    <property type="match status" value="1"/>
</dbReference>
<dbReference type="PANTHER" id="PTHR46943">
    <property type="entry name" value="PENTRAXIN-RELATED PROTEIN PTX3"/>
    <property type="match status" value="1"/>
</dbReference>
<evidence type="ECO:0000313" key="4">
    <source>
        <dbReference type="EMBL" id="GIM94216.1"/>
    </source>
</evidence>
<proteinExistence type="predicted"/>
<protein>
    <recommendedName>
        <fullName evidence="3">LamG-like jellyroll fold domain-containing protein</fullName>
    </recommendedName>
</protein>
<reference evidence="4 5" key="1">
    <citation type="submission" date="2021-03" db="EMBL/GenBank/DDBJ databases">
        <title>Whole genome shotgun sequence of Actinoplanes toevensis NBRC 105298.</title>
        <authorList>
            <person name="Komaki H."/>
            <person name="Tamura T."/>
        </authorList>
    </citation>
    <scope>NUCLEOTIDE SEQUENCE [LARGE SCALE GENOMIC DNA]</scope>
    <source>
        <strain evidence="4 5">NBRC 105298</strain>
    </source>
</reference>
<organism evidence="4 5">
    <name type="scientific">Paractinoplanes toevensis</name>
    <dbReference type="NCBI Taxonomy" id="571911"/>
    <lineage>
        <taxon>Bacteria</taxon>
        <taxon>Bacillati</taxon>
        <taxon>Actinomycetota</taxon>
        <taxon>Actinomycetes</taxon>
        <taxon>Micromonosporales</taxon>
        <taxon>Micromonosporaceae</taxon>
        <taxon>Paractinoplanes</taxon>
    </lineage>
</organism>
<dbReference type="SMART" id="SM00560">
    <property type="entry name" value="LamGL"/>
    <property type="match status" value="2"/>
</dbReference>
<comment type="caution">
    <text evidence="4">The sequence shown here is derived from an EMBL/GenBank/DDBJ whole genome shotgun (WGS) entry which is preliminary data.</text>
</comment>